<keyword evidence="1" id="KW-0732">Signal</keyword>
<organism evidence="2 3">
    <name type="scientific">Colletotrichum sublineola</name>
    <name type="common">Sorghum anthracnose fungus</name>
    <dbReference type="NCBI Taxonomy" id="1173701"/>
    <lineage>
        <taxon>Eukaryota</taxon>
        <taxon>Fungi</taxon>
        <taxon>Dikarya</taxon>
        <taxon>Ascomycota</taxon>
        <taxon>Pezizomycotina</taxon>
        <taxon>Sordariomycetes</taxon>
        <taxon>Hypocreomycetidae</taxon>
        <taxon>Glomerellales</taxon>
        <taxon>Glomerellaceae</taxon>
        <taxon>Colletotrichum</taxon>
        <taxon>Colletotrichum graminicola species complex</taxon>
    </lineage>
</organism>
<dbReference type="STRING" id="1173701.A0A066XB77"/>
<accession>A0A066XB77</accession>
<comment type="caution">
    <text evidence="2">The sequence shown here is derived from an EMBL/GenBank/DDBJ whole genome shotgun (WGS) entry which is preliminary data.</text>
</comment>
<evidence type="ECO:0000313" key="2">
    <source>
        <dbReference type="EMBL" id="KDN63016.1"/>
    </source>
</evidence>
<reference evidence="3" key="1">
    <citation type="journal article" date="2014" name="Genome Announc.">
        <title>Draft genome sequence of Colletotrichum sublineola, a destructive pathogen of cultivated sorghum.</title>
        <authorList>
            <person name="Baroncelli R."/>
            <person name="Sanz-Martin J.M."/>
            <person name="Rech G.E."/>
            <person name="Sukno S.A."/>
            <person name="Thon M.R."/>
        </authorList>
    </citation>
    <scope>NUCLEOTIDE SEQUENCE [LARGE SCALE GENOMIC DNA]</scope>
    <source>
        <strain evidence="3">TX430BB</strain>
    </source>
</reference>
<dbReference type="AlphaFoldDB" id="A0A066XB77"/>
<evidence type="ECO:0000256" key="1">
    <source>
        <dbReference type="SAM" id="SignalP"/>
    </source>
</evidence>
<dbReference type="OMA" id="RSWITND"/>
<dbReference type="HOGENOM" id="CLU_073625_0_0_1"/>
<dbReference type="OrthoDB" id="5337308at2759"/>
<sequence>MANTFHRFALRSVCSSFLLFLLHVLLINASPIASVPTKQNELSFPTFDQSFQGRVEKGQYLKKLFPLDEEEATQFNGGVTVASRFKDPSVLKANGWTRYIYWFPYEKNTGDRPPRFKFLTPTPKGLDLEIPKQPTYGHDLNNAFADTDHPVDKTKAGVYHYRHDRRFGTLKNKKPTFASNANVLVPASSAIIFDDDTSPEAMKKYWKLGSVPELHRVSDIAFFQWMDACKAQNVNPKSLKLIIVFSMDSRQGQAILGSTWGSALSWMLIQHKKELGLKKITKVAVWGAKLGFPLPLSHGMVGTMEMKFIVEDA</sequence>
<dbReference type="EMBL" id="JMSE01001269">
    <property type="protein sequence ID" value="KDN63016.1"/>
    <property type="molecule type" value="Genomic_DNA"/>
</dbReference>
<feature type="chain" id="PRO_5001633773" evidence="1">
    <location>
        <begin position="30"/>
        <end position="313"/>
    </location>
</feature>
<gene>
    <name evidence="2" type="ORF">CSUB01_07897</name>
</gene>
<dbReference type="eggNOG" id="ENOG502SZ3Z">
    <property type="taxonomic scope" value="Eukaryota"/>
</dbReference>
<proteinExistence type="predicted"/>
<name>A0A066XB77_COLSU</name>
<protein>
    <submittedName>
        <fullName evidence="2">Uncharacterized protein</fullName>
    </submittedName>
</protein>
<dbReference type="Proteomes" id="UP000027238">
    <property type="component" value="Unassembled WGS sequence"/>
</dbReference>
<keyword evidence="3" id="KW-1185">Reference proteome</keyword>
<evidence type="ECO:0000313" key="3">
    <source>
        <dbReference type="Proteomes" id="UP000027238"/>
    </source>
</evidence>
<feature type="signal peptide" evidence="1">
    <location>
        <begin position="1"/>
        <end position="29"/>
    </location>
</feature>